<evidence type="ECO:0000313" key="2">
    <source>
        <dbReference type="EMBL" id="RWZ51432.1"/>
    </source>
</evidence>
<dbReference type="Proteomes" id="UP000288547">
    <property type="component" value="Unassembled WGS sequence"/>
</dbReference>
<protein>
    <recommendedName>
        <fullName evidence="1">Histone acetyltransferase Rv0428c-like SH3 domain-containing protein</fullName>
    </recommendedName>
</protein>
<dbReference type="OrthoDB" id="3631934at2"/>
<proteinExistence type="predicted"/>
<reference evidence="2 3" key="1">
    <citation type="submission" date="2018-12" db="EMBL/GenBank/DDBJ databases">
        <authorList>
            <person name="Li F."/>
        </authorList>
    </citation>
    <scope>NUCLEOTIDE SEQUENCE [LARGE SCALE GENOMIC DNA]</scope>
    <source>
        <strain evidence="2 3">11W25H-1</strain>
    </source>
</reference>
<dbReference type="EMBL" id="RZNB01000002">
    <property type="protein sequence ID" value="RWZ51432.1"/>
    <property type="molecule type" value="Genomic_DNA"/>
</dbReference>
<comment type="caution">
    <text evidence="2">The sequence shown here is derived from an EMBL/GenBank/DDBJ whole genome shotgun (WGS) entry which is preliminary data.</text>
</comment>
<gene>
    <name evidence="2" type="ORF">ELQ90_04750</name>
</gene>
<dbReference type="RefSeq" id="WP_128494148.1">
    <property type="nucleotide sequence ID" value="NZ_RZNB01000002.1"/>
</dbReference>
<dbReference type="InterPro" id="IPR056934">
    <property type="entry name" value="SH3_Rv0428c"/>
</dbReference>
<organism evidence="2 3">
    <name type="scientific">Labedella phragmitis</name>
    <dbReference type="NCBI Taxonomy" id="2498849"/>
    <lineage>
        <taxon>Bacteria</taxon>
        <taxon>Bacillati</taxon>
        <taxon>Actinomycetota</taxon>
        <taxon>Actinomycetes</taxon>
        <taxon>Micrococcales</taxon>
        <taxon>Microbacteriaceae</taxon>
        <taxon>Labedella</taxon>
    </lineage>
</organism>
<keyword evidence="3" id="KW-1185">Reference proteome</keyword>
<evidence type="ECO:0000313" key="3">
    <source>
        <dbReference type="Proteomes" id="UP000288547"/>
    </source>
</evidence>
<feature type="domain" description="Histone acetyltransferase Rv0428c-like SH3" evidence="1">
    <location>
        <begin position="5"/>
        <end position="57"/>
    </location>
</feature>
<name>A0A444PUA1_9MICO</name>
<accession>A0A444PUA1</accession>
<sequence>MVIIPAPGTRVVVRYLLPSGQATDALGILVSADATTLVVDGKRGLEHIDVDTVIAAKPVPPPPAPRLRRP</sequence>
<dbReference type="AlphaFoldDB" id="A0A444PUA1"/>
<dbReference type="Pfam" id="PF24551">
    <property type="entry name" value="SH3_Rv0428c"/>
    <property type="match status" value="1"/>
</dbReference>
<evidence type="ECO:0000259" key="1">
    <source>
        <dbReference type="Pfam" id="PF24551"/>
    </source>
</evidence>